<reference evidence="1" key="1">
    <citation type="submission" date="2019-04" db="EMBL/GenBank/DDBJ databases">
        <title>Microbes associate with the intestines of laboratory mice.</title>
        <authorList>
            <person name="Navarre W."/>
            <person name="Wong E."/>
            <person name="Huang K."/>
            <person name="Tropini C."/>
            <person name="Ng K."/>
            <person name="Yu B."/>
        </authorList>
    </citation>
    <scope>NUCLEOTIDE SEQUENCE</scope>
    <source>
        <strain evidence="1">NM04_E33</strain>
    </source>
</reference>
<sequence>MEYITTENILLVGSLLLVAGVLIGKTSYRFGLPLLLIFLLVGMGFGTDGAGIQFSDMHTAQFIGMIALCIILFSGGMGTKIAAIRPIIVPGIVLSTVGVLLTALITGAFIWWLSGMSWTNIHFAFVPSLLLAATMSSTDSASVFGILGSQKVGLKNNLRPMLELESGSNDPMAYMLTIILIEVLTIGGKLSAGSILLELLLQFGVGLGMGWLMGKITLRLIGFYNRIGGEAGAREDASQAASMLSIMIVGSVFFTFAVTTALSGNGYLAVYVCGIVLGNATIPNSRGILKFLDGLTWLAQIVVFLMLGLLVNPHEMVEVAAVSLLIGVFMILVGRPLSVFLSLSPLRKISMRSKLFVSWVGLRGAVPIIFATYPVIAGIEGASQIFNIVFFVTLLSLLVQGTTVIATARRLKLIDTDAVDDDDFGVELADELPTTLNTLTLTEEHLSRGRTLRDMNLPEGSLVMMIRRGDRYIVPNGTRRLHPGDRLLIIRETELTAQGSSR</sequence>
<organism evidence="1 2">
    <name type="scientific">Lepagella muris</name>
    <dbReference type="NCBI Taxonomy" id="3032870"/>
    <lineage>
        <taxon>Bacteria</taxon>
        <taxon>Pseudomonadati</taxon>
        <taxon>Bacteroidota</taxon>
        <taxon>Bacteroidia</taxon>
        <taxon>Bacteroidales</taxon>
        <taxon>Muribaculaceae</taxon>
        <taxon>Lepagella</taxon>
    </lineage>
</organism>
<name>A0AC61RJE6_9BACT</name>
<keyword evidence="2" id="KW-1185">Reference proteome</keyword>
<dbReference type="Proteomes" id="UP000306319">
    <property type="component" value="Unassembled WGS sequence"/>
</dbReference>
<proteinExistence type="predicted"/>
<evidence type="ECO:0000313" key="2">
    <source>
        <dbReference type="Proteomes" id="UP000306319"/>
    </source>
</evidence>
<comment type="caution">
    <text evidence="1">The sequence shown here is derived from an EMBL/GenBank/DDBJ whole genome shotgun (WGS) entry which is preliminary data.</text>
</comment>
<accession>A0AC61RJE6</accession>
<gene>
    <name evidence="1" type="ORF">E5331_08705</name>
</gene>
<protein>
    <submittedName>
        <fullName evidence="1">Potassium/proton antiporter</fullName>
    </submittedName>
</protein>
<dbReference type="EMBL" id="SRYB01000010">
    <property type="protein sequence ID" value="TGY78873.1"/>
    <property type="molecule type" value="Genomic_DNA"/>
</dbReference>
<evidence type="ECO:0000313" key="1">
    <source>
        <dbReference type="EMBL" id="TGY78873.1"/>
    </source>
</evidence>